<dbReference type="PANTHER" id="PTHR45947:SF3">
    <property type="entry name" value="SULFOQUINOVOSYL TRANSFERASE SQD2"/>
    <property type="match status" value="1"/>
</dbReference>
<dbReference type="PANTHER" id="PTHR45947">
    <property type="entry name" value="SULFOQUINOVOSYL TRANSFERASE SQD2"/>
    <property type="match status" value="1"/>
</dbReference>
<evidence type="ECO:0000259" key="1">
    <source>
        <dbReference type="Pfam" id="PF00534"/>
    </source>
</evidence>
<dbReference type="EMBL" id="DSAY01000171">
    <property type="protein sequence ID" value="HDP15917.1"/>
    <property type="molecule type" value="Genomic_DNA"/>
</dbReference>
<name>A0A7C1CE38_9CREN</name>
<evidence type="ECO:0000313" key="3">
    <source>
        <dbReference type="EMBL" id="HDP15917.1"/>
    </source>
</evidence>
<dbReference type="InterPro" id="IPR050194">
    <property type="entry name" value="Glycosyltransferase_grp1"/>
</dbReference>
<feature type="domain" description="Glycosyl transferase family 1" evidence="1">
    <location>
        <begin position="171"/>
        <end position="320"/>
    </location>
</feature>
<proteinExistence type="predicted"/>
<dbReference type="Gene3D" id="3.40.50.2000">
    <property type="entry name" value="Glycogen Phosphorylase B"/>
    <property type="match status" value="2"/>
</dbReference>
<organism evidence="3">
    <name type="scientific">Thermofilum adornatum</name>
    <dbReference type="NCBI Taxonomy" id="1365176"/>
    <lineage>
        <taxon>Archaea</taxon>
        <taxon>Thermoproteota</taxon>
        <taxon>Thermoprotei</taxon>
        <taxon>Thermofilales</taxon>
        <taxon>Thermofilaceae</taxon>
        <taxon>Thermofilum</taxon>
    </lineage>
</organism>
<dbReference type="GO" id="GO:0016757">
    <property type="term" value="F:glycosyltransferase activity"/>
    <property type="evidence" value="ECO:0007669"/>
    <property type="project" value="InterPro"/>
</dbReference>
<dbReference type="InterPro" id="IPR028098">
    <property type="entry name" value="Glyco_trans_4-like_N"/>
</dbReference>
<dbReference type="AlphaFoldDB" id="A0A7C1CE38"/>
<reference evidence="3" key="1">
    <citation type="journal article" date="2020" name="mSystems">
        <title>Genome- and Community-Level Interaction Insights into Carbon Utilization and Element Cycling Functions of Hydrothermarchaeota in Hydrothermal Sediment.</title>
        <authorList>
            <person name="Zhou Z."/>
            <person name="Liu Y."/>
            <person name="Xu W."/>
            <person name="Pan J."/>
            <person name="Luo Z.H."/>
            <person name="Li M."/>
        </authorList>
    </citation>
    <scope>NUCLEOTIDE SEQUENCE [LARGE SCALE GENOMIC DNA]</scope>
    <source>
        <strain evidence="3">SpSt-116</strain>
    </source>
</reference>
<feature type="domain" description="Glycosyltransferase subfamily 4-like N-terminal" evidence="2">
    <location>
        <begin position="12"/>
        <end position="154"/>
    </location>
</feature>
<dbReference type="Pfam" id="PF00534">
    <property type="entry name" value="Glycos_transf_1"/>
    <property type="match status" value="1"/>
</dbReference>
<sequence length="345" mass="38880">MNIRIIATPHIEHYTLGLYGDLARKTQVTLVSLQKYDIPAKQIIVPRVPLPGKRTSLRNLVLRWISRSYDIIHVNSSLDGVAVKNLDRLVVTEHGFPDPSVEEGRSKKLYQHEQESLIKLSKNGVPIVAISHFTASEIKEKLGIEVSNVIYHGVLDIFRVNSPRKAPGVHTVLWNSRLIRFKEPFVLLEAIHKLKNKQGFLVRIRGDGPLRGEIAEYIKRENISDLVSFVDPVPFHQLPSIYRGASIYVHTCSREPFGLAVLEAMASGLPIIVPRSGGAYEVAGNAALTFNPGDSYDLAEKLEALMEDPELYEKMSEKSLKQSLEFSWEKAAEEYLKFFDKVISQ</sequence>
<comment type="caution">
    <text evidence="3">The sequence shown here is derived from an EMBL/GenBank/DDBJ whole genome shotgun (WGS) entry which is preliminary data.</text>
</comment>
<accession>A0A7C1CE38</accession>
<gene>
    <name evidence="3" type="ORF">ENN26_09130</name>
</gene>
<keyword evidence="3" id="KW-0808">Transferase</keyword>
<dbReference type="InterPro" id="IPR001296">
    <property type="entry name" value="Glyco_trans_1"/>
</dbReference>
<evidence type="ECO:0000259" key="2">
    <source>
        <dbReference type="Pfam" id="PF13439"/>
    </source>
</evidence>
<dbReference type="SUPFAM" id="SSF53756">
    <property type="entry name" value="UDP-Glycosyltransferase/glycogen phosphorylase"/>
    <property type="match status" value="1"/>
</dbReference>
<protein>
    <submittedName>
        <fullName evidence="3">Glycosyltransferase family 1 protein</fullName>
    </submittedName>
</protein>
<dbReference type="CDD" id="cd03801">
    <property type="entry name" value="GT4_PimA-like"/>
    <property type="match status" value="1"/>
</dbReference>
<dbReference type="Pfam" id="PF13439">
    <property type="entry name" value="Glyco_transf_4"/>
    <property type="match status" value="1"/>
</dbReference>